<dbReference type="Pfam" id="PF12974">
    <property type="entry name" value="Phosphonate-bd"/>
    <property type="match status" value="1"/>
</dbReference>
<evidence type="ECO:0000313" key="2">
    <source>
        <dbReference type="Proteomes" id="UP000001989"/>
    </source>
</evidence>
<dbReference type="PANTHER" id="PTHR30024">
    <property type="entry name" value="ALIPHATIC SULFONATES-BINDING PROTEIN-RELATED"/>
    <property type="match status" value="1"/>
</dbReference>
<accession>A0A9J9LEC0</accession>
<gene>
    <name evidence="1" type="ordered locus">Swit_1548</name>
</gene>
<reference evidence="1 2" key="1">
    <citation type="journal article" date="2010" name="J. Bacteriol.">
        <title>Genome sequence of the dioxin-mineralizing bacterium Sphingomonas wittichii RW1.</title>
        <authorList>
            <person name="Miller T.R."/>
            <person name="Delcher A.L."/>
            <person name="Salzberg S.L."/>
            <person name="Saunders E."/>
            <person name="Detter J.C."/>
            <person name="Halden R.U."/>
        </authorList>
    </citation>
    <scope>NUCLEOTIDE SEQUENCE [LARGE SCALE GENOMIC DNA]</scope>
    <source>
        <strain evidence="2">DSM 6014 / CCUG 31198 / JCM 15750 / NBRC 105917 / EY 4224 / RW1</strain>
    </source>
</reference>
<sequence length="298" mass="31389">MLKAIWFAPPVVHRVAGRDGLLDRADVSVDGVLTTSSDEQFDGLVEGRHDFAVTAMDNVIMWNRRPGGGALRIFAQIEASTNIVLIARPPFADMASLAGRKLLVDSPTNGFVVPLRAMLADAGVPFDACEIVESGGVKERLDRLLAGEGDATLLGPPFSDIARAAGMIQLAEADQAFPGYPGQGVVASTRLDGRKRDELARWLGAIEAARQAARANVADVVRLLESQGVPAAAAAALARAVGPNLVPDRRGVDMIIDQRVRLGLPGSDCGYDDLVDLSLLAAAPDHPDMTASPKGTLE</sequence>
<protein>
    <submittedName>
        <fullName evidence="1">ABC-type nitrate/sulfonate/bicarbonate transport systems periplasmic components-like protein</fullName>
    </submittedName>
</protein>
<dbReference type="Gene3D" id="3.40.190.10">
    <property type="entry name" value="Periplasmic binding protein-like II"/>
    <property type="match status" value="2"/>
</dbReference>
<organism evidence="1 2">
    <name type="scientific">Rhizorhabdus wittichii (strain DSM 6014 / CCUG 31198 / JCM 15750 / NBRC 105917 / EY 4224 / RW1)</name>
    <name type="common">Sphingomonas wittichii</name>
    <dbReference type="NCBI Taxonomy" id="392499"/>
    <lineage>
        <taxon>Bacteria</taxon>
        <taxon>Pseudomonadati</taxon>
        <taxon>Pseudomonadota</taxon>
        <taxon>Alphaproteobacteria</taxon>
        <taxon>Sphingomonadales</taxon>
        <taxon>Sphingomonadaceae</taxon>
        <taxon>Rhizorhabdus</taxon>
    </lineage>
</organism>
<keyword evidence="2" id="KW-1185">Reference proteome</keyword>
<dbReference type="OrthoDB" id="5065011at2"/>
<dbReference type="SUPFAM" id="SSF53850">
    <property type="entry name" value="Periplasmic binding protein-like II"/>
    <property type="match status" value="1"/>
</dbReference>
<dbReference type="KEGG" id="swi:Swit_1548"/>
<dbReference type="Proteomes" id="UP000001989">
    <property type="component" value="Chromosome"/>
</dbReference>
<dbReference type="EMBL" id="CP000699">
    <property type="protein sequence ID" value="ABQ67911.1"/>
    <property type="molecule type" value="Genomic_DNA"/>
</dbReference>
<name>A0A9J9LEC0_RHIWR</name>
<dbReference type="AlphaFoldDB" id="A0A9J9LEC0"/>
<evidence type="ECO:0000313" key="1">
    <source>
        <dbReference type="EMBL" id="ABQ67911.1"/>
    </source>
</evidence>
<proteinExistence type="predicted"/>